<evidence type="ECO:0000259" key="1">
    <source>
        <dbReference type="Pfam" id="PF07007"/>
    </source>
</evidence>
<feature type="domain" description="Lysozyme inhibitor LprI-like N-terminal" evidence="1">
    <location>
        <begin position="93"/>
        <end position="183"/>
    </location>
</feature>
<organism evidence="2 3">
    <name type="scientific">Vibrio chagasii</name>
    <dbReference type="NCBI Taxonomy" id="170679"/>
    <lineage>
        <taxon>Bacteria</taxon>
        <taxon>Pseudomonadati</taxon>
        <taxon>Pseudomonadota</taxon>
        <taxon>Gammaproteobacteria</taxon>
        <taxon>Vibrionales</taxon>
        <taxon>Vibrionaceae</taxon>
        <taxon>Vibrio</taxon>
    </lineage>
</organism>
<dbReference type="Proteomes" id="UP000525336">
    <property type="component" value="Unassembled WGS sequence"/>
</dbReference>
<dbReference type="Pfam" id="PF07007">
    <property type="entry name" value="LprI"/>
    <property type="match status" value="1"/>
</dbReference>
<sequence length="195" mass="22059">MNEMIEKLGFVLLGALMTGIGYLIKRKIESKPELEILDKHQKVLDIHKKMSEQGLDISGLNQFASMLTEKSSAVQSHVLDLNTKSVSHMQTSSTEHITQTEMNQMASDSYNRSLVKMNEVYAQLLSKLDSDRTEAYGSAQVKWNEYIEAHARSVADMYKGGSIYPLIYYSELETLVFERTARLQSELDELVSLGN</sequence>
<dbReference type="EMBL" id="VTXW01000004">
    <property type="protein sequence ID" value="NOH33060.1"/>
    <property type="molecule type" value="Genomic_DNA"/>
</dbReference>
<dbReference type="InterPro" id="IPR009739">
    <property type="entry name" value="LprI-like_N"/>
</dbReference>
<accession>A0A7Y3YMH8</accession>
<dbReference type="Gene3D" id="1.20.1270.180">
    <property type="match status" value="1"/>
</dbReference>
<reference evidence="2 3" key="1">
    <citation type="submission" date="2019-09" db="EMBL/GenBank/DDBJ databases">
        <title>Draft genome sequencing and comparative genomics of hatchery-associated Vibrios.</title>
        <authorList>
            <person name="Kehlet-Delgado H."/>
            <person name="Mueller R.S."/>
        </authorList>
    </citation>
    <scope>NUCLEOTIDE SEQUENCE [LARGE SCALE GENOMIC DNA]</scope>
    <source>
        <strain evidence="2 3">00-90-10</strain>
    </source>
</reference>
<evidence type="ECO:0000313" key="2">
    <source>
        <dbReference type="EMBL" id="NOH33060.1"/>
    </source>
</evidence>
<comment type="caution">
    <text evidence="2">The sequence shown here is derived from an EMBL/GenBank/DDBJ whole genome shotgun (WGS) entry which is preliminary data.</text>
</comment>
<dbReference type="AlphaFoldDB" id="A0A7Y3YMH8"/>
<name>A0A7Y3YMH8_9VIBR</name>
<protein>
    <submittedName>
        <fullName evidence="2">DUF1311 domain-containing protein</fullName>
    </submittedName>
</protein>
<gene>
    <name evidence="2" type="ORF">F0245_06680</name>
</gene>
<evidence type="ECO:0000313" key="3">
    <source>
        <dbReference type="Proteomes" id="UP000525336"/>
    </source>
</evidence>
<proteinExistence type="predicted"/>